<gene>
    <name evidence="1" type="ORF">PCANC_21476</name>
</gene>
<dbReference type="EMBL" id="PGCJ01000357">
    <property type="protein sequence ID" value="PLW31114.1"/>
    <property type="molecule type" value="Genomic_DNA"/>
</dbReference>
<reference evidence="1 2" key="1">
    <citation type="submission" date="2017-11" db="EMBL/GenBank/DDBJ databases">
        <title>De novo assembly and phasing of dikaryotic genomes from two isolates of Puccinia coronata f. sp. avenae, the causal agent of oat crown rust.</title>
        <authorList>
            <person name="Miller M.E."/>
            <person name="Zhang Y."/>
            <person name="Omidvar V."/>
            <person name="Sperschneider J."/>
            <person name="Schwessinger B."/>
            <person name="Raley C."/>
            <person name="Palmer J.M."/>
            <person name="Garnica D."/>
            <person name="Upadhyaya N."/>
            <person name="Rathjen J."/>
            <person name="Taylor J.M."/>
            <person name="Park R.F."/>
            <person name="Dodds P.N."/>
            <person name="Hirsch C.D."/>
            <person name="Kianian S.F."/>
            <person name="Figueroa M."/>
        </authorList>
    </citation>
    <scope>NUCLEOTIDE SEQUENCE [LARGE SCALE GENOMIC DNA]</scope>
    <source>
        <strain evidence="1">12NC29</strain>
    </source>
</reference>
<sequence length="232" mass="25558">MGFNFNTGVDKEGTFPNVQLQNVVSSLRVLTPAELAAFVRGSQLKQIGEVNLNSKDVIAAGSYVLFKGSLSVQLGRVDHLWETQQGVRIHLFVCLTLFDKGEVDAFYGMRCVQRTGRKHFVKVLDVCAVINVQHNFHSGNCTMQWTSTVHFERQDNGSKAAEFKHGDNDNYIVNGAALLSVGWQRQFSAVPCVQQSNQGQLRALHQGIARWHAQETPSGPSGAFEAVDPTLA</sequence>
<accession>A0A2N5U062</accession>
<evidence type="ECO:0000313" key="1">
    <source>
        <dbReference type="EMBL" id="PLW31114.1"/>
    </source>
</evidence>
<evidence type="ECO:0000313" key="2">
    <source>
        <dbReference type="Proteomes" id="UP000235388"/>
    </source>
</evidence>
<keyword evidence="2" id="KW-1185">Reference proteome</keyword>
<dbReference type="AlphaFoldDB" id="A0A2N5U062"/>
<proteinExistence type="predicted"/>
<dbReference type="OrthoDB" id="2506870at2759"/>
<protein>
    <submittedName>
        <fullName evidence="1">Uncharacterized protein</fullName>
    </submittedName>
</protein>
<comment type="caution">
    <text evidence="1">The sequence shown here is derived from an EMBL/GenBank/DDBJ whole genome shotgun (WGS) entry which is preliminary data.</text>
</comment>
<dbReference type="Proteomes" id="UP000235388">
    <property type="component" value="Unassembled WGS sequence"/>
</dbReference>
<organism evidence="1 2">
    <name type="scientific">Puccinia coronata f. sp. avenae</name>
    <dbReference type="NCBI Taxonomy" id="200324"/>
    <lineage>
        <taxon>Eukaryota</taxon>
        <taxon>Fungi</taxon>
        <taxon>Dikarya</taxon>
        <taxon>Basidiomycota</taxon>
        <taxon>Pucciniomycotina</taxon>
        <taxon>Pucciniomycetes</taxon>
        <taxon>Pucciniales</taxon>
        <taxon>Pucciniaceae</taxon>
        <taxon>Puccinia</taxon>
    </lineage>
</organism>
<name>A0A2N5U062_9BASI</name>